<proteinExistence type="predicted"/>
<evidence type="ECO:0000259" key="1">
    <source>
        <dbReference type="Pfam" id="PF05685"/>
    </source>
</evidence>
<dbReference type="InterPro" id="IPR011335">
    <property type="entry name" value="Restrct_endonuc-II-like"/>
</dbReference>
<dbReference type="RefSeq" id="WP_017743029.1">
    <property type="nucleotide sequence ID" value="NZ_KQ976354.1"/>
</dbReference>
<dbReference type="PANTHER" id="PTHR34107:SF1">
    <property type="entry name" value="SLL0198 PROTEIN"/>
    <property type="match status" value="1"/>
</dbReference>
<dbReference type="EMBL" id="ANNX02000047">
    <property type="protein sequence ID" value="KYC36305.1"/>
    <property type="molecule type" value="Genomic_DNA"/>
</dbReference>
<dbReference type="InterPro" id="IPR008538">
    <property type="entry name" value="Uma2"/>
</dbReference>
<dbReference type="Gene3D" id="3.90.1570.10">
    <property type="entry name" value="tt1808, chain A"/>
    <property type="match status" value="1"/>
</dbReference>
<dbReference type="STRING" id="128403.WA1_42030"/>
<dbReference type="AlphaFoldDB" id="A0A139WV35"/>
<evidence type="ECO:0000313" key="2">
    <source>
        <dbReference type="EMBL" id="KYC36305.1"/>
    </source>
</evidence>
<name>A0A139WV35_9CYAN</name>
<comment type="caution">
    <text evidence="2">The sequence shown here is derived from an EMBL/GenBank/DDBJ whole genome shotgun (WGS) entry which is preliminary data.</text>
</comment>
<dbReference type="InterPro" id="IPR012296">
    <property type="entry name" value="Nuclease_put_TT1808"/>
</dbReference>
<dbReference type="PANTHER" id="PTHR34107">
    <property type="entry name" value="SLL0198 PROTEIN-RELATED"/>
    <property type="match status" value="1"/>
</dbReference>
<dbReference type="CDD" id="cd06260">
    <property type="entry name" value="DUF820-like"/>
    <property type="match status" value="1"/>
</dbReference>
<dbReference type="Pfam" id="PF05685">
    <property type="entry name" value="Uma2"/>
    <property type="match status" value="1"/>
</dbReference>
<organism evidence="2 3">
    <name type="scientific">Scytonema hofmannii PCC 7110</name>
    <dbReference type="NCBI Taxonomy" id="128403"/>
    <lineage>
        <taxon>Bacteria</taxon>
        <taxon>Bacillati</taxon>
        <taxon>Cyanobacteriota</taxon>
        <taxon>Cyanophyceae</taxon>
        <taxon>Nostocales</taxon>
        <taxon>Scytonemataceae</taxon>
        <taxon>Scytonema</taxon>
    </lineage>
</organism>
<gene>
    <name evidence="2" type="ORF">WA1_42030</name>
</gene>
<protein>
    <recommendedName>
        <fullName evidence="1">Putative restriction endonuclease domain-containing protein</fullName>
    </recommendedName>
</protein>
<accession>A0A139WV35</accession>
<feature type="domain" description="Putative restriction endonuclease" evidence="1">
    <location>
        <begin position="17"/>
        <end position="188"/>
    </location>
</feature>
<dbReference type="SUPFAM" id="SSF52980">
    <property type="entry name" value="Restriction endonuclease-like"/>
    <property type="match status" value="1"/>
</dbReference>
<sequence>MNSITLQLKPVIELTDEQFYLLCRKNPDVKFERNAQGELIIMSPTGGETGNYNVEMAADFVFWNRQTKQGKVFDSSTGFKLPNGADRSPDVTWIKQERWEALTPEQREKFPPIAPDFVLELMSPSDTLEKAQEKMREYIDNQVKLGWLIDRKNRRVEIYRLGKEVEVLESPTELSGEDVLPGFVLNLESIW</sequence>
<dbReference type="OrthoDB" id="455378at2"/>
<dbReference type="Proteomes" id="UP000076925">
    <property type="component" value="Unassembled WGS sequence"/>
</dbReference>
<evidence type="ECO:0000313" key="3">
    <source>
        <dbReference type="Proteomes" id="UP000076925"/>
    </source>
</evidence>
<reference evidence="2 3" key="1">
    <citation type="journal article" date="2013" name="Genome Biol. Evol.">
        <title>Genomes of Stigonematalean cyanobacteria (subsection V) and the evolution of oxygenic photosynthesis from prokaryotes to plastids.</title>
        <authorList>
            <person name="Dagan T."/>
            <person name="Roettger M."/>
            <person name="Stucken K."/>
            <person name="Landan G."/>
            <person name="Koch R."/>
            <person name="Major P."/>
            <person name="Gould S.B."/>
            <person name="Goremykin V.V."/>
            <person name="Rippka R."/>
            <person name="Tandeau de Marsac N."/>
            <person name="Gugger M."/>
            <person name="Lockhart P.J."/>
            <person name="Allen J.F."/>
            <person name="Brune I."/>
            <person name="Maus I."/>
            <person name="Puhler A."/>
            <person name="Martin W.F."/>
        </authorList>
    </citation>
    <scope>NUCLEOTIDE SEQUENCE [LARGE SCALE GENOMIC DNA]</scope>
    <source>
        <strain evidence="2 3">PCC 7110</strain>
    </source>
</reference>
<keyword evidence="3" id="KW-1185">Reference proteome</keyword>